<comment type="caution">
    <text evidence="4">The sequence shown here is derived from an EMBL/GenBank/DDBJ whole genome shotgun (WGS) entry which is preliminary data.</text>
</comment>
<sequence>MTFFGEIIDPGQSVKVTPPLTQLLKISGCCLVPSDGSSAVNSADELEAHVFVIKTPDKFPICHLSSNIRSASLNLVFSPNELVEFLSEGKTRVAITGYMDAIQEDEEDDEDSIFFGDDSELSEEEARALLKDDNDDDSDDEDDDDNIYDDQINDQYIRSPKIQQKKVVKQQLGNNQSSNDQQQKSLMKINIPNKKVKPEKEKESSRKDFDETSSNSSDYSNEDEIIQKYPNKRLKSNDGKQLDILRRKEDKADKGKGDILKKKEKSEIVEKQHKTKISLKQKQIENKEVKEVKEDKVDKIKEKKEKRDKHNLIQTDKEDKILDRNEYRIQDNDGQVENTDYICGECGKKMKTEVAKIMHQFSTKHSDIIESNSEMNIKTKKQEKDIEVERSKGEDKLLNKKVLKISGHAPKTDVLLQQKEEAKIKKKLNIEQLAEDVQKIGKKMKKEKPE</sequence>
<name>A0A5J4W7A1_9EUKA</name>
<comment type="similarity">
    <text evidence="1">Belongs to the histone deacetylase HD2 family.</text>
</comment>
<feature type="compositionally biased region" description="Acidic residues" evidence="2">
    <location>
        <begin position="133"/>
        <end position="152"/>
    </location>
</feature>
<reference evidence="4 5" key="1">
    <citation type="submission" date="2019-03" db="EMBL/GenBank/DDBJ databases">
        <title>Single cell metagenomics reveals metabolic interactions within the superorganism composed of flagellate Streblomastix strix and complex community of Bacteroidetes bacteria on its surface.</title>
        <authorList>
            <person name="Treitli S.C."/>
            <person name="Kolisko M."/>
            <person name="Husnik F."/>
            <person name="Keeling P."/>
            <person name="Hampl V."/>
        </authorList>
    </citation>
    <scope>NUCLEOTIDE SEQUENCE [LARGE SCALE GENOMIC DNA]</scope>
    <source>
        <strain evidence="4">ST1C</strain>
    </source>
</reference>
<feature type="compositionally biased region" description="Basic and acidic residues" evidence="2">
    <location>
        <begin position="235"/>
        <end position="271"/>
    </location>
</feature>
<protein>
    <recommendedName>
        <fullName evidence="3">C2H2-type domain-containing protein</fullName>
    </recommendedName>
</protein>
<accession>A0A5J4W7A1</accession>
<feature type="domain" description="C2H2-type" evidence="3">
    <location>
        <begin position="343"/>
        <end position="365"/>
    </location>
</feature>
<organism evidence="4 5">
    <name type="scientific">Streblomastix strix</name>
    <dbReference type="NCBI Taxonomy" id="222440"/>
    <lineage>
        <taxon>Eukaryota</taxon>
        <taxon>Metamonada</taxon>
        <taxon>Preaxostyla</taxon>
        <taxon>Oxymonadida</taxon>
        <taxon>Streblomastigidae</taxon>
        <taxon>Streblomastix</taxon>
    </lineage>
</organism>
<dbReference type="AlphaFoldDB" id="A0A5J4W7A1"/>
<evidence type="ECO:0000256" key="2">
    <source>
        <dbReference type="SAM" id="MobiDB-lite"/>
    </source>
</evidence>
<evidence type="ECO:0000256" key="1">
    <source>
        <dbReference type="ARBA" id="ARBA00006673"/>
    </source>
</evidence>
<dbReference type="Proteomes" id="UP000324800">
    <property type="component" value="Unassembled WGS sequence"/>
</dbReference>
<evidence type="ECO:0000259" key="3">
    <source>
        <dbReference type="PROSITE" id="PS00028"/>
    </source>
</evidence>
<feature type="compositionally biased region" description="Basic and acidic residues" evidence="2">
    <location>
        <begin position="196"/>
        <end position="210"/>
    </location>
</feature>
<dbReference type="Pfam" id="PF17800">
    <property type="entry name" value="NPL"/>
    <property type="match status" value="1"/>
</dbReference>
<evidence type="ECO:0000313" key="4">
    <source>
        <dbReference type="EMBL" id="KAA6390413.1"/>
    </source>
</evidence>
<evidence type="ECO:0000313" key="5">
    <source>
        <dbReference type="Proteomes" id="UP000324800"/>
    </source>
</evidence>
<feature type="region of interest" description="Disordered" evidence="2">
    <location>
        <begin position="130"/>
        <end position="271"/>
    </location>
</feature>
<proteinExistence type="inferred from homology"/>
<dbReference type="PROSITE" id="PS00028">
    <property type="entry name" value="ZINC_FINGER_C2H2_1"/>
    <property type="match status" value="1"/>
</dbReference>
<dbReference type="InterPro" id="IPR013087">
    <property type="entry name" value="Znf_C2H2_type"/>
</dbReference>
<dbReference type="InterPro" id="IPR041232">
    <property type="entry name" value="NPL"/>
</dbReference>
<gene>
    <name evidence="4" type="ORF">EZS28_014060</name>
</gene>
<feature type="compositionally biased region" description="Low complexity" evidence="2">
    <location>
        <begin position="169"/>
        <end position="193"/>
    </location>
</feature>
<dbReference type="Gene3D" id="2.60.120.340">
    <property type="entry name" value="Nucleoplasmin core domain"/>
    <property type="match status" value="1"/>
</dbReference>
<dbReference type="EMBL" id="SNRW01003228">
    <property type="protein sequence ID" value="KAA6390413.1"/>
    <property type="molecule type" value="Genomic_DNA"/>
</dbReference>